<dbReference type="OrthoDB" id="1262810at2759"/>
<proteinExistence type="predicted"/>
<name>A0A9X0D1K1_9CNID</name>
<feature type="compositionally biased region" description="Basic and acidic residues" evidence="1">
    <location>
        <begin position="901"/>
        <end position="942"/>
    </location>
</feature>
<dbReference type="Proteomes" id="UP001163046">
    <property type="component" value="Unassembled WGS sequence"/>
</dbReference>
<feature type="domain" description="Protein NO VEIN C-terminal" evidence="2">
    <location>
        <begin position="1078"/>
        <end position="1178"/>
    </location>
</feature>
<evidence type="ECO:0000313" key="3">
    <source>
        <dbReference type="EMBL" id="KAJ7383490.1"/>
    </source>
</evidence>
<comment type="caution">
    <text evidence="3">The sequence shown here is derived from an EMBL/GenBank/DDBJ whole genome shotgun (WGS) entry which is preliminary data.</text>
</comment>
<accession>A0A9X0D1K1</accession>
<feature type="region of interest" description="Disordered" evidence="1">
    <location>
        <begin position="891"/>
        <end position="942"/>
    </location>
</feature>
<dbReference type="InterPro" id="IPR024975">
    <property type="entry name" value="NOV_C"/>
</dbReference>
<feature type="region of interest" description="Disordered" evidence="1">
    <location>
        <begin position="849"/>
        <end position="874"/>
    </location>
</feature>
<organism evidence="3 4">
    <name type="scientific">Desmophyllum pertusum</name>
    <dbReference type="NCBI Taxonomy" id="174260"/>
    <lineage>
        <taxon>Eukaryota</taxon>
        <taxon>Metazoa</taxon>
        <taxon>Cnidaria</taxon>
        <taxon>Anthozoa</taxon>
        <taxon>Hexacorallia</taxon>
        <taxon>Scleractinia</taxon>
        <taxon>Caryophylliina</taxon>
        <taxon>Caryophylliidae</taxon>
        <taxon>Desmophyllum</taxon>
    </lineage>
</organism>
<keyword evidence="4" id="KW-1185">Reference proteome</keyword>
<dbReference type="PANTHER" id="PTHR32387">
    <property type="entry name" value="WU:FJ29H11"/>
    <property type="match status" value="1"/>
</dbReference>
<dbReference type="AlphaFoldDB" id="A0A9X0D1K1"/>
<evidence type="ECO:0000259" key="2">
    <source>
        <dbReference type="Pfam" id="PF13020"/>
    </source>
</evidence>
<evidence type="ECO:0000256" key="1">
    <source>
        <dbReference type="SAM" id="MobiDB-lite"/>
    </source>
</evidence>
<feature type="compositionally biased region" description="Basic and acidic residues" evidence="1">
    <location>
        <begin position="851"/>
        <end position="863"/>
    </location>
</feature>
<feature type="region of interest" description="Disordered" evidence="1">
    <location>
        <begin position="974"/>
        <end position="1026"/>
    </location>
</feature>
<protein>
    <recommendedName>
        <fullName evidence="2">Protein NO VEIN C-terminal domain-containing protein</fullName>
    </recommendedName>
</protein>
<dbReference type="EMBL" id="MU825898">
    <property type="protein sequence ID" value="KAJ7383490.1"/>
    <property type="molecule type" value="Genomic_DNA"/>
</dbReference>
<evidence type="ECO:0000313" key="4">
    <source>
        <dbReference type="Proteomes" id="UP001163046"/>
    </source>
</evidence>
<dbReference type="PANTHER" id="PTHR32387:SF0">
    <property type="entry name" value="PROTEIN NO VEIN"/>
    <property type="match status" value="1"/>
</dbReference>
<dbReference type="Pfam" id="PF13020">
    <property type="entry name" value="NOV_C"/>
    <property type="match status" value="1"/>
</dbReference>
<sequence length="1204" mass="136780">MKQEVDIVTPYMFLTPNVNGLQLTLPSAKAQEQTCFTVLERDLSTVHPALFSSLDDIGRSQVEQLLRRLGVKSWSARELINSHVIPTFKSDKWKTKSNEVLRSYLVYILEQRLIDPSVCDIDELRSCVQILTNKGVLNPTVTPIHFTPKYGNTIDLARQLPSISWTLIDESYLESCATSKAHTTDWKDFLAELGVQHFLAIKRKQVKLHRDSMAQSPWASYNNIWQTTPDGYYVIDDWTCEEFEEFLGKTSASDTKQRISPEESKVLAQCIDERWDTYDKYAQFADGLVHVKDTNGHVLAETRSSFYLNLVSKPWMSASIGGTNLFLPRDLFVRSKFVYQLLEDHVKYIAADLKSIAFISTLRIRESISVDGMIGEMKLWSAACEEVMDGSQPRDFTTSIAHMSRVYFFLLEKMFQNEEDRRKIHEAFHKNALIFFPHRYLESSSDQTQPGSFLLKKDVCWRDPTDVAVKLFREHGKATTRRLLERHYSSSKGQQSLADFFVDQMHVDATPNVDEYIEMASTVAEVAGFPTPSSLSDMLKIFSTLGSKCVARGHNDSIRVDMQIDVNMAAFLKQSLEREQRCIFPSFGKWVALSDKPILPDDKSLWKIFQKEKSVHFLNLEDFFQPQKLHRSSSRKPQHDREEMQYNVSLFLKTCEVTKLSECINKEFTPSGLVQYQCVPVQKYFHQLIPSVQRFLHSRNPAVYDELNHQGFAQKLLQMQFANVQNLETMYSLSTHPDVHIPIKEKSGVQAVGSTYCFYVVQECQESADVINAEMVKLLLAGKKQGSSDLSNFLVAVKNYDGNDLELFLEDVQGLDPLPVREELWSVPPPEEPDIAEVEEEAEAVAIPLETEIRTSSKGDGDLHSWPPKSSAQYDIARKREGESGNEAALKMWPLPAPPDSVKKPPGEVNREELAQGRPTQRDISSEGLKEHDERPRERDETAIMCDHPVEAIPRHHHAPTAVEAIVETTVLDADENNDPKPNLVGGVTDSATTENESRLQDASHVGPQPPRTPGRGDVTIPGDVARQTSPTRSYLWFDGGTSELDFEDLSFNGDTRILDRIPLADNPNKEDIGRWGEQCVFEFLQNQAKCDPSGLEVEIVWVNEKGSTTAPYDIEIRRHLNGAGKDDNRITVITYVEVKTTSSDQKEVFELSVPELRFAWTQQEALHLYRVFNAGKPSCVRIRRLQNLAAHLEKKTVKLCMVI</sequence>
<reference evidence="3" key="1">
    <citation type="submission" date="2023-01" db="EMBL/GenBank/DDBJ databases">
        <title>Genome assembly of the deep-sea coral Lophelia pertusa.</title>
        <authorList>
            <person name="Herrera S."/>
            <person name="Cordes E."/>
        </authorList>
    </citation>
    <scope>NUCLEOTIDE SEQUENCE</scope>
    <source>
        <strain evidence="3">USNM1676648</strain>
        <tissue evidence="3">Polyp</tissue>
    </source>
</reference>
<gene>
    <name evidence="3" type="ORF">OS493_027654</name>
</gene>
<dbReference type="InterPro" id="IPR052957">
    <property type="entry name" value="Auxin_embryo_med"/>
</dbReference>